<keyword evidence="9" id="KW-0254">Endocytosis</keyword>
<dbReference type="InterPro" id="IPR031160">
    <property type="entry name" value="F_BAR_dom"/>
</dbReference>
<evidence type="ECO:0000256" key="2">
    <source>
        <dbReference type="ARBA" id="ARBA00004245"/>
    </source>
</evidence>
<dbReference type="GO" id="GO:0005938">
    <property type="term" value="C:cell cortex"/>
    <property type="evidence" value="ECO:0007669"/>
    <property type="project" value="UniProtKB-SubCell"/>
</dbReference>
<dbReference type="CDD" id="cd11911">
    <property type="entry name" value="SH3_CIP4-like"/>
    <property type="match status" value="1"/>
</dbReference>
<evidence type="ECO:0000256" key="10">
    <source>
        <dbReference type="ARBA" id="ARBA00023054"/>
    </source>
</evidence>
<comment type="similarity">
    <text evidence="5">Belongs to the FNBP1 family.</text>
</comment>
<evidence type="ECO:0000256" key="9">
    <source>
        <dbReference type="ARBA" id="ARBA00022583"/>
    </source>
</evidence>
<dbReference type="Gene3D" id="6.10.140.470">
    <property type="match status" value="1"/>
</dbReference>
<dbReference type="PROSITE" id="PS50002">
    <property type="entry name" value="SH3"/>
    <property type="match status" value="1"/>
</dbReference>
<dbReference type="SUPFAM" id="SSF103657">
    <property type="entry name" value="BAR/IMD domain-like"/>
    <property type="match status" value="1"/>
</dbReference>
<evidence type="ECO:0000259" key="18">
    <source>
        <dbReference type="PROSITE" id="PS50002"/>
    </source>
</evidence>
<comment type="subcellular location">
    <subcellularLocation>
        <location evidence="1">Cell membrane</location>
    </subcellularLocation>
    <subcellularLocation>
        <location evidence="4">Cytoplasm</location>
        <location evidence="4">Cell cortex</location>
    </subcellularLocation>
    <subcellularLocation>
        <location evidence="2">Cytoplasm</location>
        <location evidence="2">Cytoskeleton</location>
    </subcellularLocation>
    <subcellularLocation>
        <location evidence="3">Lysosome</location>
    </subcellularLocation>
</comment>
<keyword evidence="10 16" id="KW-0175">Coiled coil</keyword>
<feature type="domain" description="SH3" evidence="18">
    <location>
        <begin position="458"/>
        <end position="517"/>
    </location>
</feature>
<dbReference type="GO" id="GO:0008289">
    <property type="term" value="F:lipid binding"/>
    <property type="evidence" value="ECO:0007669"/>
    <property type="project" value="UniProtKB-KW"/>
</dbReference>
<evidence type="ECO:0000256" key="17">
    <source>
        <dbReference type="SAM" id="Coils"/>
    </source>
</evidence>
<dbReference type="EMBL" id="JABFDY010000024">
    <property type="protein sequence ID" value="KAF7689210.1"/>
    <property type="molecule type" value="Genomic_DNA"/>
</dbReference>
<protein>
    <recommendedName>
        <fullName evidence="23">Cdc42-interacting protein 4 homolog</fullName>
    </recommendedName>
</protein>
<keyword evidence="14" id="KW-0458">Lysosome</keyword>
<evidence type="ECO:0000256" key="3">
    <source>
        <dbReference type="ARBA" id="ARBA00004371"/>
    </source>
</evidence>
<evidence type="ECO:0000256" key="13">
    <source>
        <dbReference type="ARBA" id="ARBA00023212"/>
    </source>
</evidence>
<evidence type="ECO:0000313" key="22">
    <source>
        <dbReference type="Proteomes" id="UP000606274"/>
    </source>
</evidence>
<dbReference type="PROSITE" id="PS51741">
    <property type="entry name" value="F_BAR"/>
    <property type="match status" value="1"/>
</dbReference>
<dbReference type="FunFam" id="1.20.1270.60:FF:000002">
    <property type="entry name" value="Formin-binding protein 1-like isoform 1"/>
    <property type="match status" value="1"/>
</dbReference>
<keyword evidence="7" id="KW-1003">Cell membrane</keyword>
<dbReference type="Pfam" id="PF00611">
    <property type="entry name" value="FCH"/>
    <property type="match status" value="1"/>
</dbReference>
<dbReference type="AlphaFoldDB" id="A0A8T0AB46"/>
<keyword evidence="8" id="KW-0963">Cytoplasm</keyword>
<feature type="domain" description="F-BAR" evidence="19">
    <location>
        <begin position="1"/>
        <end position="263"/>
    </location>
</feature>
<feature type="coiled-coil region" evidence="17">
    <location>
        <begin position="105"/>
        <end position="157"/>
    </location>
</feature>
<dbReference type="Proteomes" id="UP000606274">
    <property type="component" value="Unassembled WGS sequence"/>
</dbReference>
<dbReference type="CDD" id="cd11628">
    <property type="entry name" value="HR1_CIP4_FNBP1L"/>
    <property type="match status" value="1"/>
</dbReference>
<dbReference type="InterPro" id="IPR036028">
    <property type="entry name" value="SH3-like_dom_sf"/>
</dbReference>
<dbReference type="SMART" id="SM00326">
    <property type="entry name" value="SH3"/>
    <property type="match status" value="1"/>
</dbReference>
<sequence length="517" mass="60052">MDWGTALWDQPDAIEKHTQLGLDLIDRYVKFVRERVDIEQNYTKQLKGLYKKYSRRGSKEDQEMKFSNQQAFQELLTELNECATHRENVAENMNLNICVELSKYMQDLKQERKSYLNDVKKIHQNLETCHKQLESSKKRFEKEWKEAEKVNQLAEKTEQDPTSTKADVDKVRINARQRLDASDEYKNEYAVQLQKYNKEQDRVYHTEIPTILNKMQQMEETRIKTLAQSYSLLADMEKKILPSISQCLEKISTHSSNTLEKQDSQMVIEQYKSGLAPPADVEFEDYSQGIKPAVVETHPHHTPKVRIKQLFKKNKQGGAVDRNTPHQLEDFTHLPLDQRKKRLQEKIDEVSKELQKETDQSEALNKMRRVYEQNNQLGDPASLEPQINETTQNIHRLRGDLSRYQAWLCEAGGVSTNNNNQNSPYYVSTSPQLLHPPKQAESQFQFPSSYDEDFDEDVAIEHCLALYDFNGVKSGEVSMKAGEHLSVLEEDMGDGWVRVKKANGNIGYVPATYIQIK</sequence>
<comment type="caution">
    <text evidence="21">The sequence shown here is derived from an EMBL/GenBank/DDBJ whole genome shotgun (WGS) entry which is preliminary data.</text>
</comment>
<evidence type="ECO:0000259" key="19">
    <source>
        <dbReference type="PROSITE" id="PS51741"/>
    </source>
</evidence>
<dbReference type="GO" id="GO:0007165">
    <property type="term" value="P:signal transduction"/>
    <property type="evidence" value="ECO:0007669"/>
    <property type="project" value="InterPro"/>
</dbReference>
<keyword evidence="13" id="KW-0206">Cytoskeleton</keyword>
<dbReference type="Gene3D" id="2.30.30.40">
    <property type="entry name" value="SH3 Domains"/>
    <property type="match status" value="1"/>
</dbReference>
<evidence type="ECO:0008006" key="23">
    <source>
        <dbReference type="Google" id="ProtNLM"/>
    </source>
</evidence>
<dbReference type="InterPro" id="IPR057870">
    <property type="entry name" value="HR1_TOCA"/>
</dbReference>
<accession>A0A8T0AB46</accession>
<dbReference type="GO" id="GO:0006897">
    <property type="term" value="P:endocytosis"/>
    <property type="evidence" value="ECO:0007669"/>
    <property type="project" value="UniProtKB-KW"/>
</dbReference>
<feature type="coiled-coil region" evidence="17">
    <location>
        <begin position="340"/>
        <end position="374"/>
    </location>
</feature>
<dbReference type="SMART" id="SM00055">
    <property type="entry name" value="FCH"/>
    <property type="match status" value="1"/>
</dbReference>
<gene>
    <name evidence="21" type="ORF">HF521_012563</name>
</gene>
<dbReference type="PROSITE" id="PS51860">
    <property type="entry name" value="REM_1"/>
    <property type="match status" value="1"/>
</dbReference>
<evidence type="ECO:0000313" key="21">
    <source>
        <dbReference type="EMBL" id="KAF7689210.1"/>
    </source>
</evidence>
<name>A0A8T0AB46_SILME</name>
<evidence type="ECO:0000256" key="14">
    <source>
        <dbReference type="ARBA" id="ARBA00023228"/>
    </source>
</evidence>
<dbReference type="OrthoDB" id="8783038at2759"/>
<keyword evidence="12" id="KW-0472">Membrane</keyword>
<dbReference type="InterPro" id="IPR027267">
    <property type="entry name" value="AH/BAR_dom_sf"/>
</dbReference>
<evidence type="ECO:0000256" key="8">
    <source>
        <dbReference type="ARBA" id="ARBA00022490"/>
    </source>
</evidence>
<evidence type="ECO:0000256" key="16">
    <source>
        <dbReference type="PROSITE-ProRule" id="PRU01077"/>
    </source>
</evidence>
<evidence type="ECO:0000256" key="15">
    <source>
        <dbReference type="PROSITE-ProRule" id="PRU00192"/>
    </source>
</evidence>
<evidence type="ECO:0000256" key="12">
    <source>
        <dbReference type="ARBA" id="ARBA00023136"/>
    </source>
</evidence>
<feature type="domain" description="REM-1" evidence="20">
    <location>
        <begin position="332"/>
        <end position="410"/>
    </location>
</feature>
<evidence type="ECO:0000256" key="4">
    <source>
        <dbReference type="ARBA" id="ARBA00004544"/>
    </source>
</evidence>
<keyword evidence="6 15" id="KW-0728">SH3 domain</keyword>
<dbReference type="InterPro" id="IPR001060">
    <property type="entry name" value="FCH_dom"/>
</dbReference>
<proteinExistence type="inferred from homology"/>
<dbReference type="Pfam" id="PF00018">
    <property type="entry name" value="SH3_1"/>
    <property type="match status" value="1"/>
</dbReference>
<dbReference type="GO" id="GO:0005886">
    <property type="term" value="C:plasma membrane"/>
    <property type="evidence" value="ECO:0007669"/>
    <property type="project" value="UniProtKB-SubCell"/>
</dbReference>
<evidence type="ECO:0000256" key="5">
    <source>
        <dbReference type="ARBA" id="ARBA00009426"/>
    </source>
</evidence>
<organism evidence="21 22">
    <name type="scientific">Silurus meridionalis</name>
    <name type="common">Southern catfish</name>
    <name type="synonym">Silurus soldatovi meridionalis</name>
    <dbReference type="NCBI Taxonomy" id="175797"/>
    <lineage>
        <taxon>Eukaryota</taxon>
        <taxon>Metazoa</taxon>
        <taxon>Chordata</taxon>
        <taxon>Craniata</taxon>
        <taxon>Vertebrata</taxon>
        <taxon>Euteleostomi</taxon>
        <taxon>Actinopterygii</taxon>
        <taxon>Neopterygii</taxon>
        <taxon>Teleostei</taxon>
        <taxon>Ostariophysi</taxon>
        <taxon>Siluriformes</taxon>
        <taxon>Siluridae</taxon>
        <taxon>Silurus</taxon>
    </lineage>
</organism>
<dbReference type="Pfam" id="PF25610">
    <property type="entry name" value="HR1_TOCA"/>
    <property type="match status" value="1"/>
</dbReference>
<dbReference type="SUPFAM" id="SSF50044">
    <property type="entry name" value="SH3-domain"/>
    <property type="match status" value="1"/>
</dbReference>
<dbReference type="InterPro" id="IPR057871">
    <property type="entry name" value="HR1_CIP4_FNBP1L"/>
</dbReference>
<dbReference type="InterPro" id="IPR001452">
    <property type="entry name" value="SH3_domain"/>
</dbReference>
<reference evidence="21" key="1">
    <citation type="submission" date="2020-08" db="EMBL/GenBank/DDBJ databases">
        <title>Chromosome-level assembly of Southern catfish (Silurus meridionalis) provides insights into visual adaptation to the nocturnal and benthic lifestyles.</title>
        <authorList>
            <person name="Zhang Y."/>
            <person name="Wang D."/>
            <person name="Peng Z."/>
        </authorList>
    </citation>
    <scope>NUCLEOTIDE SEQUENCE</scope>
    <source>
        <strain evidence="21">SWU-2019-XX</strain>
        <tissue evidence="21">Muscle</tissue>
    </source>
</reference>
<evidence type="ECO:0000256" key="1">
    <source>
        <dbReference type="ARBA" id="ARBA00004236"/>
    </source>
</evidence>
<evidence type="ECO:0000256" key="11">
    <source>
        <dbReference type="ARBA" id="ARBA00023121"/>
    </source>
</evidence>
<evidence type="ECO:0000259" key="20">
    <source>
        <dbReference type="PROSITE" id="PS51860"/>
    </source>
</evidence>
<dbReference type="PANTHER" id="PTHR15735:SF17">
    <property type="entry name" value="CDC42-INTERACTING PROTEIN 4"/>
    <property type="match status" value="1"/>
</dbReference>
<keyword evidence="22" id="KW-1185">Reference proteome</keyword>
<dbReference type="Gene3D" id="1.20.1270.60">
    <property type="entry name" value="Arfaptin homology (AH) domain/BAR domain"/>
    <property type="match status" value="1"/>
</dbReference>
<dbReference type="PANTHER" id="PTHR15735">
    <property type="entry name" value="FCH AND DOUBLE SH3 DOMAINS PROTEIN"/>
    <property type="match status" value="1"/>
</dbReference>
<keyword evidence="11" id="KW-0446">Lipid-binding</keyword>
<evidence type="ECO:0000256" key="7">
    <source>
        <dbReference type="ARBA" id="ARBA00022475"/>
    </source>
</evidence>
<evidence type="ECO:0000256" key="6">
    <source>
        <dbReference type="ARBA" id="ARBA00022443"/>
    </source>
</evidence>
<dbReference type="InterPro" id="IPR011072">
    <property type="entry name" value="HR1_rho-bd"/>
</dbReference>